<dbReference type="InterPro" id="IPR037295">
    <property type="entry name" value="Alpha-lytic_protease_prodomain"/>
</dbReference>
<evidence type="ECO:0000256" key="6">
    <source>
        <dbReference type="ARBA" id="ARBA00023145"/>
    </source>
</evidence>
<dbReference type="PRINTS" id="PR00861">
    <property type="entry name" value="ALYTICPTASE"/>
</dbReference>
<keyword evidence="5" id="KW-0720">Serine protease</keyword>
<evidence type="ECO:0000256" key="2">
    <source>
        <dbReference type="ARBA" id="ARBA00022670"/>
    </source>
</evidence>
<dbReference type="GO" id="GO:0006508">
    <property type="term" value="P:proteolysis"/>
    <property type="evidence" value="ECO:0007669"/>
    <property type="project" value="UniProtKB-KW"/>
</dbReference>
<dbReference type="InterPro" id="IPR004236">
    <property type="entry name" value="Pept_S1_alpha_lytic"/>
</dbReference>
<dbReference type="Proteomes" id="UP000198210">
    <property type="component" value="Chromosome I"/>
</dbReference>
<comment type="similarity">
    <text evidence="1">Belongs to the peptidase S1 family.</text>
</comment>
<evidence type="ECO:0000313" key="13">
    <source>
        <dbReference type="Proteomes" id="UP000198210"/>
    </source>
</evidence>
<dbReference type="GO" id="GO:0004252">
    <property type="term" value="F:serine-type endopeptidase activity"/>
    <property type="evidence" value="ECO:0007669"/>
    <property type="project" value="InterPro"/>
</dbReference>
<feature type="signal peptide" evidence="9">
    <location>
        <begin position="1"/>
        <end position="28"/>
    </location>
</feature>
<keyword evidence="4" id="KW-0378">Hydrolase</keyword>
<dbReference type="Gene3D" id="2.40.10.10">
    <property type="entry name" value="Trypsin-like serine proteases"/>
    <property type="match status" value="2"/>
</dbReference>
<evidence type="ECO:0000256" key="7">
    <source>
        <dbReference type="ARBA" id="ARBA00023157"/>
    </source>
</evidence>
<feature type="region of interest" description="Disordered" evidence="8">
    <location>
        <begin position="388"/>
        <end position="439"/>
    </location>
</feature>
<keyword evidence="13" id="KW-1185">Reference proteome</keyword>
<evidence type="ECO:0000256" key="5">
    <source>
        <dbReference type="ARBA" id="ARBA00022825"/>
    </source>
</evidence>
<dbReference type="AlphaFoldDB" id="A0A1C5HQC5"/>
<dbReference type="CDD" id="cd21112">
    <property type="entry name" value="alphaLP-like"/>
    <property type="match status" value="1"/>
</dbReference>
<keyword evidence="3 9" id="KW-0732">Signal</keyword>
<dbReference type="InterPro" id="IPR001316">
    <property type="entry name" value="Pept_S1A_streptogrisin"/>
</dbReference>
<feature type="region of interest" description="Disordered" evidence="8">
    <location>
        <begin position="342"/>
        <end position="361"/>
    </location>
</feature>
<dbReference type="InterPro" id="IPR009003">
    <property type="entry name" value="Peptidase_S1_PA"/>
</dbReference>
<proteinExistence type="inferred from homology"/>
<dbReference type="InterPro" id="IPR035070">
    <property type="entry name" value="Streptogrisin_prodomain"/>
</dbReference>
<organism evidence="12 13">
    <name type="scientific">Micromonospora siamensis</name>
    <dbReference type="NCBI Taxonomy" id="299152"/>
    <lineage>
        <taxon>Bacteria</taxon>
        <taxon>Bacillati</taxon>
        <taxon>Actinomycetota</taxon>
        <taxon>Actinomycetes</taxon>
        <taxon>Micromonosporales</taxon>
        <taxon>Micromonosporaceae</taxon>
        <taxon>Micromonospora</taxon>
    </lineage>
</organism>
<dbReference type="SUPFAM" id="SSF50494">
    <property type="entry name" value="Trypsin-like serine proteases"/>
    <property type="match status" value="1"/>
</dbReference>
<keyword evidence="2" id="KW-0645">Protease</keyword>
<evidence type="ECO:0000256" key="4">
    <source>
        <dbReference type="ARBA" id="ARBA00022801"/>
    </source>
</evidence>
<evidence type="ECO:0000256" key="3">
    <source>
        <dbReference type="ARBA" id="ARBA00022729"/>
    </source>
</evidence>
<sequence>MDRRRMTAIGVVVAAAGLTAAVTLPSFAGENAAPRPADRAAAVAPDGVAPEVVAALSRDLSLTREQAVRRLRTERWAAGTVGKLRAELGAGYGGSWLGADGSTLTVAVADPDRAAAVRAAGAVPKQVARGVGELDAIKSRLDTAAATAGRDVAGWYVDLASNSVTVLVRPGAEAAGRRFAAAGGAPGGALRVATSTESPRLLFDVRGGDPYFINDAGRCSVGFSVVGGFVTAGHCGRPGDRTTGANRAAQGTFAASSFPGDDWAFVRVNGDWTPQGVVNDFNGGTVPVNGATEAPVGASVCRSGSTTGTHCGVIRAKNATVNYPEGTVTGLTRTDVCAEPGDSGGAWLSGDQAQGVTSGGSGDCTRGGVTFFQPVTEILQRNRLTLVTANGGSAPPAGDGTGTPPAPGTPPAAGDPGTPPATAAPGTPPGDTGDCTGQVTRTGRIAAGRTQLQPDGRAFRAPAGTQEACLAAPAGTLAAVQLQRLTGAAFTTVASADTSAGVARLSAATPAGTYRYRVVGLDGAGAYTLGFSIR</sequence>
<feature type="chain" id="PRO_5008718004" evidence="9">
    <location>
        <begin position="29"/>
        <end position="534"/>
    </location>
</feature>
<gene>
    <name evidence="12" type="ORF">GA0074704_2157</name>
</gene>
<name>A0A1C5HQC5_9ACTN</name>
<keyword evidence="7" id="KW-1015">Disulfide bond</keyword>
<evidence type="ECO:0000259" key="10">
    <source>
        <dbReference type="Pfam" id="PF00089"/>
    </source>
</evidence>
<evidence type="ECO:0000259" key="11">
    <source>
        <dbReference type="Pfam" id="PF02983"/>
    </source>
</evidence>
<dbReference type="InterPro" id="IPR001254">
    <property type="entry name" value="Trypsin_dom"/>
</dbReference>
<evidence type="ECO:0000256" key="8">
    <source>
        <dbReference type="SAM" id="MobiDB-lite"/>
    </source>
</evidence>
<dbReference type="GO" id="GO:0005576">
    <property type="term" value="C:extracellular region"/>
    <property type="evidence" value="ECO:0007669"/>
    <property type="project" value="InterPro"/>
</dbReference>
<feature type="domain" description="Peptidase S1A alpha-lytic prodomain" evidence="11">
    <location>
        <begin position="130"/>
        <end position="186"/>
    </location>
</feature>
<feature type="compositionally biased region" description="Low complexity" evidence="8">
    <location>
        <begin position="411"/>
        <end position="437"/>
    </location>
</feature>
<dbReference type="Pfam" id="PF02983">
    <property type="entry name" value="Pro_Al_protease"/>
    <property type="match status" value="1"/>
</dbReference>
<reference evidence="12 13" key="1">
    <citation type="submission" date="2016-06" db="EMBL/GenBank/DDBJ databases">
        <authorList>
            <person name="Kjaerup R.B."/>
            <person name="Dalgaard T.S."/>
            <person name="Juul-Madsen H.R."/>
        </authorList>
    </citation>
    <scope>NUCLEOTIDE SEQUENCE [LARGE SCALE GENOMIC DNA]</scope>
    <source>
        <strain evidence="12 13">DSM 45097</strain>
    </source>
</reference>
<accession>A0A1C5HQC5</accession>
<evidence type="ECO:0000256" key="9">
    <source>
        <dbReference type="SAM" id="SignalP"/>
    </source>
</evidence>
<dbReference type="EMBL" id="LT607751">
    <property type="protein sequence ID" value="SCG48246.1"/>
    <property type="molecule type" value="Genomic_DNA"/>
</dbReference>
<feature type="domain" description="Peptidase S1" evidence="10">
    <location>
        <begin position="229"/>
        <end position="379"/>
    </location>
</feature>
<keyword evidence="6" id="KW-0865">Zymogen</keyword>
<dbReference type="Pfam" id="PF00089">
    <property type="entry name" value="Trypsin"/>
    <property type="match status" value="1"/>
</dbReference>
<evidence type="ECO:0000256" key="1">
    <source>
        <dbReference type="ARBA" id="ARBA00007664"/>
    </source>
</evidence>
<dbReference type="InterPro" id="IPR043504">
    <property type="entry name" value="Peptidase_S1_PA_chymotrypsin"/>
</dbReference>
<dbReference type="RefSeq" id="WP_088970368.1">
    <property type="nucleotide sequence ID" value="NZ_JBHLYF010000022.1"/>
</dbReference>
<dbReference type="Gene3D" id="3.30.300.50">
    <property type="match status" value="2"/>
</dbReference>
<dbReference type="SUPFAM" id="SSF54806">
    <property type="entry name" value="Alpha-lytic protease prodomain"/>
    <property type="match status" value="1"/>
</dbReference>
<evidence type="ECO:0000313" key="12">
    <source>
        <dbReference type="EMBL" id="SCG48246.1"/>
    </source>
</evidence>
<protein>
    <submittedName>
        <fullName evidence="12">Streptogrisin C</fullName>
    </submittedName>
</protein>